<protein>
    <recommendedName>
        <fullName evidence="5">MSP domain-containing protein</fullName>
    </recommendedName>
</protein>
<organism evidence="6 7">
    <name type="scientific">Sphenostylis stenocarpa</name>
    <dbReference type="NCBI Taxonomy" id="92480"/>
    <lineage>
        <taxon>Eukaryota</taxon>
        <taxon>Viridiplantae</taxon>
        <taxon>Streptophyta</taxon>
        <taxon>Embryophyta</taxon>
        <taxon>Tracheophyta</taxon>
        <taxon>Spermatophyta</taxon>
        <taxon>Magnoliopsida</taxon>
        <taxon>eudicotyledons</taxon>
        <taxon>Gunneridae</taxon>
        <taxon>Pentapetalae</taxon>
        <taxon>rosids</taxon>
        <taxon>fabids</taxon>
        <taxon>Fabales</taxon>
        <taxon>Fabaceae</taxon>
        <taxon>Papilionoideae</taxon>
        <taxon>50 kb inversion clade</taxon>
        <taxon>NPAAA clade</taxon>
        <taxon>indigoferoid/millettioid clade</taxon>
        <taxon>Phaseoleae</taxon>
        <taxon>Sphenostylis</taxon>
    </lineage>
</organism>
<sequence length="466" mass="50545">MDRLVKAEAKEVEVIFSKGQKCSSSFKLTNLMHTMSVAVSLTTTNPSLFSINKPFSTIPPLSSASYILHLSHTSDQPPLSDPPNAITVRATMLPTGKATADHLRRLFSRPGPHVFRDAVLTISLVGPHVAEYLLSQTRQPRNLFTKAISACTKSQLTRLLKPAVEHGSADAVSELLDAGADATATAESLMPPAIRAGSLDVVKLLKASGCEIEKSVLHEAAATDRIDVMEFLLERCDDELEVDSMDSEGRTPIHVAAREGHVRVIQFCVSMGGNPNFADSKGWTPLHYAAWKGHLKAVECLLECSNVKYVKDREGRTAFCVAAEREHSAVRTRLVDLLGWGDTLMRAARVDDVQGVKRCLGEGASVNGRDQNGWSPLHWAAFKGRIKSVKVLLEHGAEVDTVDDAGYTPLHCAAEAGHLQVAVFLISHGASQPNLKSFPHLAAHPLHLLDSFQNQVSLPSKSKTLV</sequence>
<evidence type="ECO:0000313" key="6">
    <source>
        <dbReference type="EMBL" id="CAJ1969147.1"/>
    </source>
</evidence>
<dbReference type="PROSITE" id="PS50202">
    <property type="entry name" value="MSP"/>
    <property type="match status" value="1"/>
</dbReference>
<dbReference type="Gramene" id="rna-AYBTSS11_LOCUS22110">
    <property type="protein sequence ID" value="CAJ1969147.1"/>
    <property type="gene ID" value="gene-AYBTSS11_LOCUS22110"/>
</dbReference>
<dbReference type="EMBL" id="OY731404">
    <property type="protein sequence ID" value="CAJ1969147.1"/>
    <property type="molecule type" value="Genomic_DNA"/>
</dbReference>
<dbReference type="Gene3D" id="2.60.40.10">
    <property type="entry name" value="Immunoglobulins"/>
    <property type="match status" value="1"/>
</dbReference>
<comment type="subcellular location">
    <subcellularLocation>
        <location evidence="1">Cell membrane</location>
        <topology evidence="1">Peripheral membrane protein</topology>
        <orientation evidence="1">Cytoplasmic side</orientation>
    </subcellularLocation>
</comment>
<feature type="repeat" description="ANK" evidence="4">
    <location>
        <begin position="405"/>
        <end position="431"/>
    </location>
</feature>
<dbReference type="InterPro" id="IPR013783">
    <property type="entry name" value="Ig-like_fold"/>
</dbReference>
<keyword evidence="7" id="KW-1185">Reference proteome</keyword>
<dbReference type="PRINTS" id="PR01415">
    <property type="entry name" value="ANKYRIN"/>
</dbReference>
<accession>A0AA86SPL0</accession>
<dbReference type="SUPFAM" id="SSF49354">
    <property type="entry name" value="PapD-like"/>
    <property type="match status" value="1"/>
</dbReference>
<proteinExistence type="predicted"/>
<feature type="repeat" description="ANK" evidence="4">
    <location>
        <begin position="281"/>
        <end position="313"/>
    </location>
</feature>
<dbReference type="Proteomes" id="UP001189624">
    <property type="component" value="Chromosome 7"/>
</dbReference>
<keyword evidence="3 4" id="KW-0040">ANK repeat</keyword>
<keyword evidence="2" id="KW-0677">Repeat</keyword>
<reference evidence="6" key="1">
    <citation type="submission" date="2023-10" db="EMBL/GenBank/DDBJ databases">
        <authorList>
            <person name="Domelevo Entfellner J.-B."/>
        </authorList>
    </citation>
    <scope>NUCLEOTIDE SEQUENCE</scope>
</reference>
<dbReference type="InterPro" id="IPR008962">
    <property type="entry name" value="PapD-like_sf"/>
</dbReference>
<dbReference type="AlphaFoldDB" id="A0AA86SPL0"/>
<feature type="repeat" description="ANK" evidence="4">
    <location>
        <begin position="248"/>
        <end position="280"/>
    </location>
</feature>
<evidence type="ECO:0000259" key="5">
    <source>
        <dbReference type="PROSITE" id="PS50202"/>
    </source>
</evidence>
<dbReference type="PROSITE" id="PS50297">
    <property type="entry name" value="ANK_REP_REGION"/>
    <property type="match status" value="4"/>
</dbReference>
<dbReference type="InterPro" id="IPR002110">
    <property type="entry name" value="Ankyrin_rpt"/>
</dbReference>
<evidence type="ECO:0000256" key="3">
    <source>
        <dbReference type="ARBA" id="ARBA00023043"/>
    </source>
</evidence>
<dbReference type="SMART" id="SM00248">
    <property type="entry name" value="ANK"/>
    <property type="match status" value="7"/>
</dbReference>
<dbReference type="PANTHER" id="PTHR24198:SF194">
    <property type="entry name" value="INVERSIN-A"/>
    <property type="match status" value="1"/>
</dbReference>
<evidence type="ECO:0000256" key="2">
    <source>
        <dbReference type="ARBA" id="ARBA00022737"/>
    </source>
</evidence>
<dbReference type="Pfam" id="PF12796">
    <property type="entry name" value="Ank_2"/>
    <property type="match status" value="2"/>
</dbReference>
<evidence type="ECO:0000256" key="4">
    <source>
        <dbReference type="PROSITE-ProRule" id="PRU00023"/>
    </source>
</evidence>
<feature type="repeat" description="ANK" evidence="4">
    <location>
        <begin position="372"/>
        <end position="404"/>
    </location>
</feature>
<dbReference type="InterPro" id="IPR000535">
    <property type="entry name" value="MSP_dom"/>
</dbReference>
<evidence type="ECO:0000313" key="7">
    <source>
        <dbReference type="Proteomes" id="UP001189624"/>
    </source>
</evidence>
<name>A0AA86SPL0_9FABA</name>
<dbReference type="SUPFAM" id="SSF48403">
    <property type="entry name" value="Ankyrin repeat"/>
    <property type="match status" value="1"/>
</dbReference>
<gene>
    <name evidence="6" type="ORF">AYBTSS11_LOCUS22110</name>
</gene>
<feature type="domain" description="MSP" evidence="5">
    <location>
        <begin position="3"/>
        <end position="125"/>
    </location>
</feature>
<dbReference type="GO" id="GO:0005886">
    <property type="term" value="C:plasma membrane"/>
    <property type="evidence" value="ECO:0007669"/>
    <property type="project" value="UniProtKB-SubCell"/>
</dbReference>
<dbReference type="PROSITE" id="PS50088">
    <property type="entry name" value="ANK_REPEAT"/>
    <property type="match status" value="4"/>
</dbReference>
<evidence type="ECO:0000256" key="1">
    <source>
        <dbReference type="ARBA" id="ARBA00004413"/>
    </source>
</evidence>
<dbReference type="PANTHER" id="PTHR24198">
    <property type="entry name" value="ANKYRIN REPEAT AND PROTEIN KINASE DOMAIN-CONTAINING PROTEIN"/>
    <property type="match status" value="1"/>
</dbReference>
<dbReference type="InterPro" id="IPR036770">
    <property type="entry name" value="Ankyrin_rpt-contain_sf"/>
</dbReference>
<dbReference type="Gene3D" id="1.25.40.20">
    <property type="entry name" value="Ankyrin repeat-containing domain"/>
    <property type="match status" value="4"/>
</dbReference>